<comment type="cofactor">
    <cofactor evidence="1">
        <name>[3Fe-4S] cluster</name>
        <dbReference type="ChEBI" id="CHEBI:21137"/>
    </cofactor>
</comment>
<comment type="subunit">
    <text evidence="5">Heterodimer of a large and a small subunit.</text>
</comment>
<dbReference type="SUPFAM" id="SSF56770">
    <property type="entry name" value="HydA/Nqo6-like"/>
    <property type="match status" value="1"/>
</dbReference>
<dbReference type="InterPro" id="IPR037024">
    <property type="entry name" value="NiFe_Hase_small_N_sf"/>
</dbReference>
<dbReference type="InterPro" id="IPR001821">
    <property type="entry name" value="NiFe_hydrogenase_ssu"/>
</dbReference>
<gene>
    <name evidence="16" type="ORF">F6V30_13315</name>
</gene>
<dbReference type="PANTHER" id="PTHR30013">
    <property type="entry name" value="NIFE / NIFESE HYDROGENASE SMALL SUBUNIT FAMILY MEMBER"/>
    <property type="match status" value="1"/>
</dbReference>
<evidence type="ECO:0000256" key="10">
    <source>
        <dbReference type="ARBA" id="ARBA00023002"/>
    </source>
</evidence>
<evidence type="ECO:0000256" key="1">
    <source>
        <dbReference type="ARBA" id="ARBA00001927"/>
    </source>
</evidence>
<comment type="caution">
    <text evidence="16">The sequence shown here is derived from an EMBL/GenBank/DDBJ whole genome shotgun (WGS) entry which is preliminary data.</text>
</comment>
<evidence type="ECO:0000256" key="13">
    <source>
        <dbReference type="ARBA" id="ARBA00023291"/>
    </source>
</evidence>
<dbReference type="EMBL" id="VZRA01000003">
    <property type="protein sequence ID" value="KAB0669768.1"/>
    <property type="molecule type" value="Genomic_DNA"/>
</dbReference>
<comment type="cofactor">
    <cofactor evidence="2">
        <name>[4Fe-4S] cluster</name>
        <dbReference type="ChEBI" id="CHEBI:49883"/>
    </cofactor>
</comment>
<keyword evidence="13" id="KW-0003">3Fe-4S</keyword>
<dbReference type="NCBIfam" id="TIGR00391">
    <property type="entry name" value="hydA"/>
    <property type="match status" value="1"/>
</dbReference>
<keyword evidence="12" id="KW-0411">Iron-sulfur</keyword>
<dbReference type="Pfam" id="PF01058">
    <property type="entry name" value="Oxidored_q6"/>
    <property type="match status" value="1"/>
</dbReference>
<evidence type="ECO:0000256" key="9">
    <source>
        <dbReference type="ARBA" id="ARBA00022764"/>
    </source>
</evidence>
<name>A0ABQ6TNS8_9BACT</name>
<evidence type="ECO:0000256" key="4">
    <source>
        <dbReference type="ARBA" id="ARBA00006605"/>
    </source>
</evidence>
<keyword evidence="9" id="KW-0574">Periplasm</keyword>
<evidence type="ECO:0000256" key="7">
    <source>
        <dbReference type="ARBA" id="ARBA00022723"/>
    </source>
</evidence>
<dbReference type="Gene3D" id="4.10.480.10">
    <property type="entry name" value="Cytochrome-c3 hydrogenase, C-terminal domain"/>
    <property type="match status" value="1"/>
</dbReference>
<sequence>MNSQDDGAENGLLERNCAMREYSVGEILRERGVSRRDFLKFCSAMTAAMALPVTFAPKVAQALDEVKRPPLVWLEFQDCAGDTEALLRSANPTVGEIVLDILSVDYHETIMAAAGHQAEAALEKTIADYRGKYLCVVEGSIPMRDGGVYGCVGGKSHLERARQVCGGALATIAVGTCASFGGIPAAVPNPTGAVGVKEAVPGATVINLPGCPVNADNLTATVVHYLVFGKIPALDGHGRPLFAYGKRIHDNCERRPHFDAGQYVEQWGDDGHRKGFCLYRMGCKGPATFHNCPTQRYNDKTSWPVGSGHGCAGCSEPAFWDTMGPLYKRLPHVPGFGIEQTADKIGIGLAAGAATAFAVHGALNAIRRDKEPSDENREG</sequence>
<dbReference type="InterPro" id="IPR006137">
    <property type="entry name" value="NADH_UbQ_OxRdtase-like_20kDa"/>
</dbReference>
<dbReference type="InterPro" id="IPR027394">
    <property type="entry name" value="Cytochrome-c3_hydrogenase_C"/>
</dbReference>
<dbReference type="PANTHER" id="PTHR30013:SF7">
    <property type="entry name" value="HYDROGENASE-2 SMALL CHAIN"/>
    <property type="match status" value="1"/>
</dbReference>
<dbReference type="PIRSF" id="PIRSF000310">
    <property type="entry name" value="NiFe_hyd_ssu"/>
    <property type="match status" value="1"/>
</dbReference>
<keyword evidence="11" id="KW-0408">Iron</keyword>
<evidence type="ECO:0000313" key="16">
    <source>
        <dbReference type="EMBL" id="KAB0669768.1"/>
    </source>
</evidence>
<proteinExistence type="inferred from homology"/>
<dbReference type="PRINTS" id="PR00614">
    <property type="entry name" value="NIHGNASESMLL"/>
</dbReference>
<evidence type="ECO:0000313" key="17">
    <source>
        <dbReference type="Proteomes" id="UP000798046"/>
    </source>
</evidence>
<dbReference type="Gene3D" id="3.40.50.700">
    <property type="entry name" value="NADH:ubiquinone oxidoreductase-like, 20kDa subunit"/>
    <property type="match status" value="1"/>
</dbReference>
<evidence type="ECO:0000256" key="2">
    <source>
        <dbReference type="ARBA" id="ARBA00001966"/>
    </source>
</evidence>
<evidence type="ECO:0000259" key="14">
    <source>
        <dbReference type="Pfam" id="PF01058"/>
    </source>
</evidence>
<keyword evidence="7" id="KW-0479">Metal-binding</keyword>
<keyword evidence="6" id="KW-0004">4Fe-4S</keyword>
<keyword evidence="17" id="KW-1185">Reference proteome</keyword>
<evidence type="ECO:0000256" key="3">
    <source>
        <dbReference type="ARBA" id="ARBA00004418"/>
    </source>
</evidence>
<organism evidence="16 17">
    <name type="scientific">Oryzomonas sagensis</name>
    <dbReference type="NCBI Taxonomy" id="2603857"/>
    <lineage>
        <taxon>Bacteria</taxon>
        <taxon>Pseudomonadati</taxon>
        <taxon>Thermodesulfobacteriota</taxon>
        <taxon>Desulfuromonadia</taxon>
        <taxon>Geobacterales</taxon>
        <taxon>Geobacteraceae</taxon>
        <taxon>Oryzomonas</taxon>
    </lineage>
</organism>
<feature type="domain" description="Cytochrome-c3 hydrogenase C-terminal" evidence="15">
    <location>
        <begin position="244"/>
        <end position="327"/>
    </location>
</feature>
<keyword evidence="8" id="KW-0732">Signal</keyword>
<dbReference type="NCBIfam" id="TIGR01409">
    <property type="entry name" value="TAT_signal_seq"/>
    <property type="match status" value="1"/>
</dbReference>
<evidence type="ECO:0000256" key="6">
    <source>
        <dbReference type="ARBA" id="ARBA00022485"/>
    </source>
</evidence>
<dbReference type="InterPro" id="IPR037148">
    <property type="entry name" value="NiFe-Hase_small_C_sf"/>
</dbReference>
<evidence type="ECO:0000256" key="11">
    <source>
        <dbReference type="ARBA" id="ARBA00023004"/>
    </source>
</evidence>
<comment type="subcellular location">
    <subcellularLocation>
        <location evidence="3">Periplasm</location>
    </subcellularLocation>
</comment>
<evidence type="ECO:0000256" key="5">
    <source>
        <dbReference type="ARBA" id="ARBA00011771"/>
    </source>
</evidence>
<evidence type="ECO:0000256" key="12">
    <source>
        <dbReference type="ARBA" id="ARBA00023014"/>
    </source>
</evidence>
<dbReference type="Proteomes" id="UP000798046">
    <property type="component" value="Unassembled WGS sequence"/>
</dbReference>
<reference evidence="16 17" key="1">
    <citation type="journal article" date="2020" name="Microorganisms">
        <title>Description of Three Novel Members in the Family Geobacteraceae, Oryzomonas japonicum gen. nov., sp. nov., Oryzomonas sagensis sp. nov., and Oryzomonas ruber sp. nov.</title>
        <authorList>
            <person name="Xu Z."/>
            <person name="Masuda Y."/>
            <person name="Hayakawa C."/>
            <person name="Ushijima N."/>
            <person name="Kawano K."/>
            <person name="Shiratori Y."/>
            <person name="Senoo K."/>
            <person name="Itoh H."/>
        </authorList>
    </citation>
    <scope>NUCLEOTIDE SEQUENCE [LARGE SCALE GENOMIC DNA]</scope>
    <source>
        <strain evidence="16 17">Red100</strain>
    </source>
</reference>
<feature type="domain" description="NADH:ubiquinone oxidoreductase-like 20kDa subunit" evidence="14">
    <location>
        <begin position="79"/>
        <end position="224"/>
    </location>
</feature>
<protein>
    <submittedName>
        <fullName evidence="16">Hydrogenase small subunit</fullName>
    </submittedName>
</protein>
<comment type="similarity">
    <text evidence="4">Belongs to the [NiFe]/[NiFeSe] hydrogenase small subunit family.</text>
</comment>
<accession>A0ABQ6TNS8</accession>
<keyword evidence="10" id="KW-0560">Oxidoreductase</keyword>
<dbReference type="InterPro" id="IPR019546">
    <property type="entry name" value="TAT_signal_bac_arc"/>
</dbReference>
<dbReference type="InterPro" id="IPR006311">
    <property type="entry name" value="TAT_signal"/>
</dbReference>
<evidence type="ECO:0000256" key="8">
    <source>
        <dbReference type="ARBA" id="ARBA00022729"/>
    </source>
</evidence>
<dbReference type="PROSITE" id="PS51318">
    <property type="entry name" value="TAT"/>
    <property type="match status" value="1"/>
</dbReference>
<evidence type="ECO:0000259" key="15">
    <source>
        <dbReference type="Pfam" id="PF14720"/>
    </source>
</evidence>
<dbReference type="Pfam" id="PF14720">
    <property type="entry name" value="NiFe_hyd_SSU_C"/>
    <property type="match status" value="1"/>
</dbReference>